<dbReference type="Pfam" id="PF03148">
    <property type="entry name" value="Tektin"/>
    <property type="match status" value="1"/>
</dbReference>
<proteinExistence type="inferred from homology"/>
<dbReference type="AlphaFoldDB" id="A0A4W3JIU1"/>
<name>A0A4W3JIU1_CALMI</name>
<dbReference type="PRINTS" id="PR00511">
    <property type="entry name" value="TEKTIN"/>
</dbReference>
<sequence length="514" mass="59176">VELLDSRMKTIYTRPRTAGSNFLPAISAMASSYRGQNPLNSVTHSLIMPWRPNTYYKVASMVPSLASFSKNVPEVIQAKPHSPSNRMVLFTRYSPQDWHLSNQNNYRESESSRHSAVRLRVDTARLIQDKEQITRKIQSETSKNLGERVSDIVYWKSELTHETDQVIREIHALTEAKKRLERSLAETESPLQVAQECLYHREKRMGIDLVHDDVEKLLLKEVDCIKSCQERMRRHLNRTITQSNRAAQHELERDLSDKSMAQRIDDKCHQLRNTSDGISYYRGVERVDATISVPESWAKFTDDNVLRSQSERSTSAKLRDDIENLLNATSNELWSQFNAVNVSFTHRISETANAKNKLQTHLAKTLQEIFQTEMTIQGIKRAIKDKEAPLKVAQTRLDERTRRPNVELCRDPVQHRLVNEVWTLDTSIQTLQQRLEEAEDMLQMLVHTKAALEYDLSIKANSLFVDQEKCMGMRKTFPSSPHQFIIISGGGNGEFSATIIEVESTNYFQSNLCK</sequence>
<keyword evidence="3" id="KW-0966">Cell projection</keyword>
<dbReference type="PANTHER" id="PTHR19960:SF11">
    <property type="entry name" value="TEKTIN"/>
    <property type="match status" value="1"/>
</dbReference>
<reference evidence="5" key="3">
    <citation type="journal article" date="2014" name="Nature">
        <title>Elephant shark genome provides unique insights into gnathostome evolution.</title>
        <authorList>
            <consortium name="International Elephant Shark Genome Sequencing Consortium"/>
            <person name="Venkatesh B."/>
            <person name="Lee A.P."/>
            <person name="Ravi V."/>
            <person name="Maurya A.K."/>
            <person name="Lian M.M."/>
            <person name="Swann J.B."/>
            <person name="Ohta Y."/>
            <person name="Flajnik M.F."/>
            <person name="Sutoh Y."/>
            <person name="Kasahara M."/>
            <person name="Hoon S."/>
            <person name="Gangu V."/>
            <person name="Roy S.W."/>
            <person name="Irimia M."/>
            <person name="Korzh V."/>
            <person name="Kondrychyn I."/>
            <person name="Lim Z.W."/>
            <person name="Tay B.H."/>
            <person name="Tohari S."/>
            <person name="Kong K.W."/>
            <person name="Ho S."/>
            <person name="Lorente-Galdos B."/>
            <person name="Quilez J."/>
            <person name="Marques-Bonet T."/>
            <person name="Raney B.J."/>
            <person name="Ingham P.W."/>
            <person name="Tay A."/>
            <person name="Hillier L.W."/>
            <person name="Minx P."/>
            <person name="Boehm T."/>
            <person name="Wilson R.K."/>
            <person name="Brenner S."/>
            <person name="Warren W.C."/>
        </authorList>
    </citation>
    <scope>NUCLEOTIDE SEQUENCE [LARGE SCALE GENOMIC DNA]</scope>
</reference>
<reference evidence="5" key="2">
    <citation type="journal article" date="2007" name="PLoS Biol.">
        <title>Survey sequencing and comparative analysis of the elephant shark (Callorhinchus milii) genome.</title>
        <authorList>
            <person name="Venkatesh B."/>
            <person name="Kirkness E.F."/>
            <person name="Loh Y.H."/>
            <person name="Halpern A.L."/>
            <person name="Lee A.P."/>
            <person name="Johnson J."/>
            <person name="Dandona N."/>
            <person name="Viswanathan L.D."/>
            <person name="Tay A."/>
            <person name="Venter J.C."/>
            <person name="Strausberg R.L."/>
            <person name="Brenner S."/>
        </authorList>
    </citation>
    <scope>NUCLEOTIDE SEQUENCE [LARGE SCALE GENOMIC DNA]</scope>
</reference>
<dbReference type="Proteomes" id="UP000314986">
    <property type="component" value="Unassembled WGS sequence"/>
</dbReference>
<dbReference type="GO" id="GO:0015630">
    <property type="term" value="C:microtubule cytoskeleton"/>
    <property type="evidence" value="ECO:0007669"/>
    <property type="project" value="UniProtKB-UniRule"/>
</dbReference>
<dbReference type="GeneTree" id="ENSGT00950000182894"/>
<dbReference type="GO" id="GO:0060271">
    <property type="term" value="P:cilium assembly"/>
    <property type="evidence" value="ECO:0007669"/>
    <property type="project" value="UniProtKB-UniRule"/>
</dbReference>
<dbReference type="GO" id="GO:0005634">
    <property type="term" value="C:nucleus"/>
    <property type="evidence" value="ECO:0007669"/>
    <property type="project" value="TreeGrafter"/>
</dbReference>
<evidence type="ECO:0000313" key="5">
    <source>
        <dbReference type="Proteomes" id="UP000314986"/>
    </source>
</evidence>
<dbReference type="PANTHER" id="PTHR19960">
    <property type="entry name" value="TEKTIN"/>
    <property type="match status" value="1"/>
</dbReference>
<evidence type="ECO:0000313" key="4">
    <source>
        <dbReference type="Ensembl" id="ENSCMIP00000042397.1"/>
    </source>
</evidence>
<dbReference type="GO" id="GO:0060294">
    <property type="term" value="P:cilium movement involved in cell motility"/>
    <property type="evidence" value="ECO:0007669"/>
    <property type="project" value="UniProtKB-UniRule"/>
</dbReference>
<dbReference type="InParanoid" id="A0A4W3JIU1"/>
<dbReference type="OMA" id="CMEPISG"/>
<dbReference type="InterPro" id="IPR048256">
    <property type="entry name" value="Tektin-like"/>
</dbReference>
<reference evidence="4" key="4">
    <citation type="submission" date="2025-08" db="UniProtKB">
        <authorList>
            <consortium name="Ensembl"/>
        </authorList>
    </citation>
    <scope>IDENTIFICATION</scope>
</reference>
<dbReference type="Ensembl" id="ENSCMIT00000043010.1">
    <property type="protein sequence ID" value="ENSCMIP00000042397.1"/>
    <property type="gene ID" value="ENSCMIG00000017619.1"/>
</dbReference>
<protein>
    <recommendedName>
        <fullName evidence="3">Tektin</fullName>
    </recommendedName>
</protein>
<keyword evidence="5" id="KW-1185">Reference proteome</keyword>
<dbReference type="GO" id="GO:0005930">
    <property type="term" value="C:axoneme"/>
    <property type="evidence" value="ECO:0007669"/>
    <property type="project" value="UniProtKB-SubCell"/>
</dbReference>
<gene>
    <name evidence="4" type="primary">tekt3</name>
</gene>
<reference evidence="5" key="1">
    <citation type="journal article" date="2006" name="Science">
        <title>Ancient noncoding elements conserved in the human genome.</title>
        <authorList>
            <person name="Venkatesh B."/>
            <person name="Kirkness E.F."/>
            <person name="Loh Y.H."/>
            <person name="Halpern A.L."/>
            <person name="Lee A.P."/>
            <person name="Johnson J."/>
            <person name="Dandona N."/>
            <person name="Viswanathan L.D."/>
            <person name="Tay A."/>
            <person name="Venter J.C."/>
            <person name="Strausberg R.L."/>
            <person name="Brenner S."/>
        </authorList>
    </citation>
    <scope>NUCLEOTIDE SEQUENCE [LARGE SCALE GENOMIC DNA]</scope>
</reference>
<keyword evidence="2" id="KW-0963">Cytoplasm</keyword>
<reference evidence="4" key="5">
    <citation type="submission" date="2025-09" db="UniProtKB">
        <authorList>
            <consortium name="Ensembl"/>
        </authorList>
    </citation>
    <scope>IDENTIFICATION</scope>
</reference>
<evidence type="ECO:0000256" key="1">
    <source>
        <dbReference type="ARBA" id="ARBA00007209"/>
    </source>
</evidence>
<dbReference type="GO" id="GO:0036126">
    <property type="term" value="C:sperm flagellum"/>
    <property type="evidence" value="ECO:0007669"/>
    <property type="project" value="TreeGrafter"/>
</dbReference>
<dbReference type="STRING" id="7868.ENSCMIP00000042397"/>
<dbReference type="InterPro" id="IPR000435">
    <property type="entry name" value="Tektins"/>
</dbReference>
<keyword evidence="3" id="KW-0282">Flagellum</keyword>
<evidence type="ECO:0000256" key="3">
    <source>
        <dbReference type="RuleBase" id="RU367040"/>
    </source>
</evidence>
<keyword evidence="3" id="KW-0969">Cilium</keyword>
<accession>A0A4W3JIU1</accession>
<evidence type="ECO:0000256" key="2">
    <source>
        <dbReference type="ARBA" id="ARBA00022490"/>
    </source>
</evidence>
<comment type="subcellular location">
    <subcellularLocation>
        <location evidence="3">Cytoplasm</location>
        <location evidence="3">Cytoskeleton</location>
        <location evidence="3">Cilium axoneme</location>
    </subcellularLocation>
</comment>
<comment type="similarity">
    <text evidence="1 3">Belongs to the tektin family.</text>
</comment>
<organism evidence="4 5">
    <name type="scientific">Callorhinchus milii</name>
    <name type="common">Ghost shark</name>
    <dbReference type="NCBI Taxonomy" id="7868"/>
    <lineage>
        <taxon>Eukaryota</taxon>
        <taxon>Metazoa</taxon>
        <taxon>Chordata</taxon>
        <taxon>Craniata</taxon>
        <taxon>Vertebrata</taxon>
        <taxon>Chondrichthyes</taxon>
        <taxon>Holocephali</taxon>
        <taxon>Chimaeriformes</taxon>
        <taxon>Callorhinchidae</taxon>
        <taxon>Callorhinchus</taxon>
    </lineage>
</organism>